<dbReference type="Proteomes" id="UP000027238">
    <property type="component" value="Unassembled WGS sequence"/>
</dbReference>
<feature type="domain" description="Tautomerase cis-CaaD-like" evidence="2">
    <location>
        <begin position="1"/>
        <end position="139"/>
    </location>
</feature>
<dbReference type="Gene3D" id="3.30.429.10">
    <property type="entry name" value="Macrophage Migration Inhibitory Factor"/>
    <property type="match status" value="1"/>
</dbReference>
<evidence type="ECO:0000313" key="4">
    <source>
        <dbReference type="Proteomes" id="UP000027238"/>
    </source>
</evidence>
<evidence type="ECO:0000259" key="2">
    <source>
        <dbReference type="Pfam" id="PF14832"/>
    </source>
</evidence>
<evidence type="ECO:0000313" key="3">
    <source>
        <dbReference type="EMBL" id="KDN60720.1"/>
    </source>
</evidence>
<dbReference type="OrthoDB" id="2129288at2759"/>
<dbReference type="Pfam" id="PF14832">
    <property type="entry name" value="Tautomerase_3"/>
    <property type="match status" value="1"/>
</dbReference>
<comment type="caution">
    <text evidence="3">The sequence shown here is derived from an EMBL/GenBank/DDBJ whole genome shotgun (WGS) entry which is preliminary data.</text>
</comment>
<keyword evidence="4" id="KW-1185">Reference proteome</keyword>
<dbReference type="InterPro" id="IPR014347">
    <property type="entry name" value="Tautomerase/MIF_sf"/>
</dbReference>
<name>A0A066X404_COLSU</name>
<feature type="compositionally biased region" description="Basic and acidic residues" evidence="1">
    <location>
        <begin position="129"/>
        <end position="139"/>
    </location>
</feature>
<sequence length="148" mass="17037">MPLWLIFHPDGTFEDDASKAAFSADITKYYTRIGLPAFYVVVNFIKMSENTVWVGGEKPKKPFIRITIDHIAVNLPNDDKIYRKAADGLDAVMKPHIDDKGYRSEFHVNETERRLWKIDGLHAPPFGSEEEKTWARDNRASPWEKSSL</sequence>
<dbReference type="AlphaFoldDB" id="A0A066X404"/>
<reference evidence="4" key="1">
    <citation type="journal article" date="2014" name="Genome Announc.">
        <title>Draft genome sequence of Colletotrichum sublineola, a destructive pathogen of cultivated sorghum.</title>
        <authorList>
            <person name="Baroncelli R."/>
            <person name="Sanz-Martin J.M."/>
            <person name="Rech G.E."/>
            <person name="Sukno S.A."/>
            <person name="Thon M.R."/>
        </authorList>
    </citation>
    <scope>NUCLEOTIDE SEQUENCE [LARGE SCALE GENOMIC DNA]</scope>
    <source>
        <strain evidence="4">TX430BB</strain>
    </source>
</reference>
<dbReference type="EMBL" id="JMSE01001480">
    <property type="protein sequence ID" value="KDN60720.1"/>
    <property type="molecule type" value="Genomic_DNA"/>
</dbReference>
<gene>
    <name evidence="3" type="ORF">CSUB01_07603</name>
</gene>
<protein>
    <recommendedName>
        <fullName evidence="2">Tautomerase cis-CaaD-like domain-containing protein</fullName>
    </recommendedName>
</protein>
<proteinExistence type="predicted"/>
<feature type="region of interest" description="Disordered" evidence="1">
    <location>
        <begin position="124"/>
        <end position="148"/>
    </location>
</feature>
<dbReference type="eggNOG" id="ENOG502SN9D">
    <property type="taxonomic scope" value="Eukaryota"/>
</dbReference>
<dbReference type="HOGENOM" id="CLU_113367_0_0_1"/>
<dbReference type="InterPro" id="IPR028116">
    <property type="entry name" value="Cis-CaaD-like"/>
</dbReference>
<evidence type="ECO:0000256" key="1">
    <source>
        <dbReference type="SAM" id="MobiDB-lite"/>
    </source>
</evidence>
<organism evidence="3 4">
    <name type="scientific">Colletotrichum sublineola</name>
    <name type="common">Sorghum anthracnose fungus</name>
    <dbReference type="NCBI Taxonomy" id="1173701"/>
    <lineage>
        <taxon>Eukaryota</taxon>
        <taxon>Fungi</taxon>
        <taxon>Dikarya</taxon>
        <taxon>Ascomycota</taxon>
        <taxon>Pezizomycotina</taxon>
        <taxon>Sordariomycetes</taxon>
        <taxon>Hypocreomycetidae</taxon>
        <taxon>Glomerellales</taxon>
        <taxon>Glomerellaceae</taxon>
        <taxon>Colletotrichum</taxon>
        <taxon>Colletotrichum graminicola species complex</taxon>
    </lineage>
</organism>
<accession>A0A066X404</accession>
<dbReference type="OMA" id="MPLWLIY"/>